<proteinExistence type="predicted"/>
<sequence length="188" mass="21866">MKGYLLMIPFLLMAACSNQVESEINKQMLDDEVDFSYTIPELDGYLITKIDVSPRGGDVSRIDIYYTDVDNVDDDRQLMDAEEEYDEEFNIRTVYGPYEEWAEHGIVLIQSPKELGYSYNEVIEVEGQEVPFNHTKSGKESIIAFELTTEETYYYGTIFNVKDNPSDRQIRRSISPIYEQILEEYGEE</sequence>
<accession>A0A3M7TSW9</accession>
<dbReference type="EMBL" id="RHIB01000001">
    <property type="protein sequence ID" value="RNA68607.1"/>
    <property type="molecule type" value="Genomic_DNA"/>
</dbReference>
<protein>
    <submittedName>
        <fullName evidence="1">Uncharacterized protein</fullName>
    </submittedName>
</protein>
<dbReference type="PROSITE" id="PS51257">
    <property type="entry name" value="PROKAR_LIPOPROTEIN"/>
    <property type="match status" value="1"/>
</dbReference>
<name>A0A3M7TSW9_9BACI</name>
<evidence type="ECO:0000313" key="1">
    <source>
        <dbReference type="EMBL" id="RNA68607.1"/>
    </source>
</evidence>
<gene>
    <name evidence="1" type="ORF">EBO34_01150</name>
</gene>
<dbReference type="Proteomes" id="UP000278746">
    <property type="component" value="Unassembled WGS sequence"/>
</dbReference>
<dbReference type="AlphaFoldDB" id="A0A3M7TSW9"/>
<evidence type="ECO:0000313" key="2">
    <source>
        <dbReference type="Proteomes" id="UP000278746"/>
    </source>
</evidence>
<dbReference type="OrthoDB" id="2875505at2"/>
<reference evidence="1 2" key="1">
    <citation type="submission" date="2018-10" db="EMBL/GenBank/DDBJ databases">
        <title>Bacillus Keqinensis sp. nov., a moderately halophilic bacterium isolated from a saline-alkaline lake.</title>
        <authorList>
            <person name="Wang H."/>
        </authorList>
    </citation>
    <scope>NUCLEOTIDE SEQUENCE [LARGE SCALE GENOMIC DNA]</scope>
    <source>
        <strain evidence="1 2">KQ-3</strain>
    </source>
</reference>
<dbReference type="RefSeq" id="WP_122896133.1">
    <property type="nucleotide sequence ID" value="NZ_RHIB01000001.1"/>
</dbReference>
<keyword evidence="2" id="KW-1185">Reference proteome</keyword>
<organism evidence="1 2">
    <name type="scientific">Alteribacter keqinensis</name>
    <dbReference type="NCBI Taxonomy" id="2483800"/>
    <lineage>
        <taxon>Bacteria</taxon>
        <taxon>Bacillati</taxon>
        <taxon>Bacillota</taxon>
        <taxon>Bacilli</taxon>
        <taxon>Bacillales</taxon>
        <taxon>Bacillaceae</taxon>
        <taxon>Alteribacter</taxon>
    </lineage>
</organism>
<comment type="caution">
    <text evidence="1">The sequence shown here is derived from an EMBL/GenBank/DDBJ whole genome shotgun (WGS) entry which is preliminary data.</text>
</comment>